<comment type="caution">
    <text evidence="1">The sequence shown here is derived from an EMBL/GenBank/DDBJ whole genome shotgun (WGS) entry which is preliminary data.</text>
</comment>
<name>A0ABS8T4J4_DATST</name>
<protein>
    <submittedName>
        <fullName evidence="1">Uncharacterized protein</fullName>
    </submittedName>
</protein>
<keyword evidence="2" id="KW-1185">Reference proteome</keyword>
<gene>
    <name evidence="1" type="ORF">HAX54_002867</name>
</gene>
<accession>A0ABS8T4J4</accession>
<sequence>ALRNLGVIGPLDEILVFLKLGVVHDQYLIKMTSKCRFDGSNRFRTCLDQFALLVCVLGISDEFCVLKPILELSRFLSTYERDFDIWEISNVIRMGKRLHEGSRRVCSAFKVGYDLLFPNWT</sequence>
<evidence type="ECO:0000313" key="2">
    <source>
        <dbReference type="Proteomes" id="UP000823775"/>
    </source>
</evidence>
<reference evidence="1 2" key="1">
    <citation type="journal article" date="2021" name="BMC Genomics">
        <title>Datura genome reveals duplications of psychoactive alkaloid biosynthetic genes and high mutation rate following tissue culture.</title>
        <authorList>
            <person name="Rajewski A."/>
            <person name="Carter-House D."/>
            <person name="Stajich J."/>
            <person name="Litt A."/>
        </authorList>
    </citation>
    <scope>NUCLEOTIDE SEQUENCE [LARGE SCALE GENOMIC DNA]</scope>
    <source>
        <strain evidence="1">AR-01</strain>
    </source>
</reference>
<evidence type="ECO:0000313" key="1">
    <source>
        <dbReference type="EMBL" id="MCD7466297.1"/>
    </source>
</evidence>
<dbReference type="EMBL" id="JACEIK010001129">
    <property type="protein sequence ID" value="MCD7466297.1"/>
    <property type="molecule type" value="Genomic_DNA"/>
</dbReference>
<dbReference type="Proteomes" id="UP000823775">
    <property type="component" value="Unassembled WGS sequence"/>
</dbReference>
<feature type="non-terminal residue" evidence="1">
    <location>
        <position position="1"/>
    </location>
</feature>
<organism evidence="1 2">
    <name type="scientific">Datura stramonium</name>
    <name type="common">Jimsonweed</name>
    <name type="synonym">Common thornapple</name>
    <dbReference type="NCBI Taxonomy" id="4076"/>
    <lineage>
        <taxon>Eukaryota</taxon>
        <taxon>Viridiplantae</taxon>
        <taxon>Streptophyta</taxon>
        <taxon>Embryophyta</taxon>
        <taxon>Tracheophyta</taxon>
        <taxon>Spermatophyta</taxon>
        <taxon>Magnoliopsida</taxon>
        <taxon>eudicotyledons</taxon>
        <taxon>Gunneridae</taxon>
        <taxon>Pentapetalae</taxon>
        <taxon>asterids</taxon>
        <taxon>lamiids</taxon>
        <taxon>Solanales</taxon>
        <taxon>Solanaceae</taxon>
        <taxon>Solanoideae</taxon>
        <taxon>Datureae</taxon>
        <taxon>Datura</taxon>
    </lineage>
</organism>
<proteinExistence type="predicted"/>